<sequence>MIMIIYLPTIKEIQITNVQNLKVTKSSINCLLTRIKTHLVTTVRSPILIPHCLRVIKRSFNNISARVGYISTPDYTKKFSKFEIA</sequence>
<evidence type="ECO:0000313" key="2">
    <source>
        <dbReference type="Proteomes" id="UP000887458"/>
    </source>
</evidence>
<comment type="caution">
    <text evidence="1">The sequence shown here is derived from an EMBL/GenBank/DDBJ whole genome shotgun (WGS) entry which is preliminary data.</text>
</comment>
<protein>
    <submittedName>
        <fullName evidence="1">Uncharacterized protein</fullName>
    </submittedName>
</protein>
<keyword evidence="2" id="KW-1185">Reference proteome</keyword>
<proteinExistence type="predicted"/>
<dbReference type="EMBL" id="NJHN03000090">
    <property type="protein sequence ID" value="KAH9416566.1"/>
    <property type="molecule type" value="Genomic_DNA"/>
</dbReference>
<accession>A0ABQ8J216</accession>
<gene>
    <name evidence="1" type="ORF">DERP_009929</name>
</gene>
<organism evidence="1 2">
    <name type="scientific">Dermatophagoides pteronyssinus</name>
    <name type="common">European house dust mite</name>
    <dbReference type="NCBI Taxonomy" id="6956"/>
    <lineage>
        <taxon>Eukaryota</taxon>
        <taxon>Metazoa</taxon>
        <taxon>Ecdysozoa</taxon>
        <taxon>Arthropoda</taxon>
        <taxon>Chelicerata</taxon>
        <taxon>Arachnida</taxon>
        <taxon>Acari</taxon>
        <taxon>Acariformes</taxon>
        <taxon>Sarcoptiformes</taxon>
        <taxon>Astigmata</taxon>
        <taxon>Psoroptidia</taxon>
        <taxon>Analgoidea</taxon>
        <taxon>Pyroglyphidae</taxon>
        <taxon>Dermatophagoidinae</taxon>
        <taxon>Dermatophagoides</taxon>
    </lineage>
</organism>
<name>A0ABQ8J216_DERPT</name>
<dbReference type="Proteomes" id="UP000887458">
    <property type="component" value="Unassembled WGS sequence"/>
</dbReference>
<reference evidence="1 2" key="2">
    <citation type="journal article" date="2022" name="Mol. Biol. Evol.">
        <title>Comparative Genomics Reveals Insights into the Divergent Evolution of Astigmatic Mites and Household Pest Adaptations.</title>
        <authorList>
            <person name="Xiong Q."/>
            <person name="Wan A.T."/>
            <person name="Liu X."/>
            <person name="Fung C.S."/>
            <person name="Xiao X."/>
            <person name="Malainual N."/>
            <person name="Hou J."/>
            <person name="Wang L."/>
            <person name="Wang M."/>
            <person name="Yang K.Y."/>
            <person name="Cui Y."/>
            <person name="Leung E.L."/>
            <person name="Nong W."/>
            <person name="Shin S.K."/>
            <person name="Au S.W."/>
            <person name="Jeong K.Y."/>
            <person name="Chew F.T."/>
            <person name="Hui J.H."/>
            <person name="Leung T.F."/>
            <person name="Tungtrongchitr A."/>
            <person name="Zhong N."/>
            <person name="Liu Z."/>
            <person name="Tsui S.K."/>
        </authorList>
    </citation>
    <scope>NUCLEOTIDE SEQUENCE [LARGE SCALE GENOMIC DNA]</scope>
    <source>
        <strain evidence="1">Derp</strain>
    </source>
</reference>
<reference evidence="1 2" key="1">
    <citation type="journal article" date="2018" name="J. Allergy Clin. Immunol.">
        <title>High-quality assembly of Dermatophagoides pteronyssinus genome and transcriptome reveals a wide range of novel allergens.</title>
        <authorList>
            <person name="Liu X.Y."/>
            <person name="Yang K.Y."/>
            <person name="Wang M.Q."/>
            <person name="Kwok J.S."/>
            <person name="Zeng X."/>
            <person name="Yang Z."/>
            <person name="Xiao X.J."/>
            <person name="Lau C.P."/>
            <person name="Li Y."/>
            <person name="Huang Z.M."/>
            <person name="Ba J.G."/>
            <person name="Yim A.K."/>
            <person name="Ouyang C.Y."/>
            <person name="Ngai S.M."/>
            <person name="Chan T.F."/>
            <person name="Leung E.L."/>
            <person name="Liu L."/>
            <person name="Liu Z.G."/>
            <person name="Tsui S.K."/>
        </authorList>
    </citation>
    <scope>NUCLEOTIDE SEQUENCE [LARGE SCALE GENOMIC DNA]</scope>
    <source>
        <strain evidence="1">Derp</strain>
    </source>
</reference>
<evidence type="ECO:0000313" key="1">
    <source>
        <dbReference type="EMBL" id="KAH9416566.1"/>
    </source>
</evidence>